<sequence length="1264" mass="134966">MSAPQGAGAGEGTTNGAVPDIAPTSAHADDKESSTEAGPHMITPSAPRLAHRQILPFADTSSLSISSSSTHQAPSPLSSHNGYYHSTALSPSPSKSSGSTEAGTPMATFSSSVPPLPIRSKPRPIFDSTVSAEDHSSESEQKGADGSPEGVDAATAASDVAQHCLLFPTYATRYSRSGMARKIAGVTKDNKVHEILDSRIGMFLASNTQGAKFSIQCVGVASTNHMEIAESDLSESEATDGGVLADRGSTLNGLDSGAEQSKTAVDVLKQNLADETLDSNISAALAHAEVELESAAAEKQEREMFRKSLELGGLLVSDQDGEMVVASMSTGNDDSLLENVDEESDGLDADEPGSLRVQKSVMVKQESSFRTTYHSQRTSDKLEVVTVETVEKTVRYRPGSEIPLSQLENERAFPVRFGKGAASLVKSVIRRYKPASEDTDGQESYGRSWPEAGRRLHPAGVSHSSVMDRNGPDLTAESDAPYSNISLTSRHSPAGLDKRLGEDRRTGQDQGVEPRSMTVLEDLGGGIFPTIHVSSRPGGHFGGTLRVSHEEVQALAASPAANNPSHQRPPKFLRLQGQHEGMHEHSHGIVNLIDPEGISVISDIDDTIKETNVTAGARVILRNTFLRAMQEVPGMATVYKRWWDRGAAFHYVSNSPWQLIPSLLEFFHTHLFPPGSAHLRLHDSMLKTYFNRAPPGEHKRRSIRELLMDFPDRKFILVGDSGEIDMEIYTEMALEHPGQVVKIFIRDLSKSRSRAAEVLAQNQAAMAEQEAELDSDQKLYPQSQPPSAKTSPSLMSRSFSSLLLISSNRNNQSGPNGFTSSGPSASSGISGFFANRRGSVNSTISDTSATIGSAKDSTTPTITRSSSPTKMSTTILGDHEGSLGPMMEPSGPLDTANTLFQQQNQQQRASSSSSPSSPMRSPRYLFSRTRASTSSSLHSSTLSPQDTVAPATSGSPPHAYSKQILGDTGSGESGATMNFRTIISQSGLAFKRKSSSATNLLSNLSKGNSSNSSLSDADHVSSSTGRVGSEAINITDKGRKNGWAGFRRRRGSMSPGSPLSSSLTMSLAVSTAEESSTGYQAYPFPAVGSYTSAGLDQDNLFLGDQNTHESEEDGLTDAEPLGSSFVDANDFDHGSDHRLHLPPPLPARKTATPTRLSSFTNLFSTVSSSSTPSSSTTSPLMHSAMPFGGSDTAQATPGTPNTPNASNNAATLHAETLWQERMDRCKRKLPSPDMLSMFESAEEMDQCSIVSGLFRDLQGHAEDI</sequence>
<feature type="region of interest" description="Disordered" evidence="1">
    <location>
        <begin position="843"/>
        <end position="972"/>
    </location>
</feature>
<dbReference type="OrthoDB" id="2117591at2759"/>
<feature type="compositionally biased region" description="Low complexity" evidence="1">
    <location>
        <begin position="1165"/>
        <end position="1179"/>
    </location>
</feature>
<reference evidence="3" key="2">
    <citation type="journal article" date="2022" name="Microbiol. Resour. Announc.">
        <title>Whole-Genome Sequence of Entomortierella parvispora E1425, a Mucoromycotan Fungus Associated with Burkholderiaceae-Related Endosymbiotic Bacteria.</title>
        <authorList>
            <person name="Herlambang A."/>
            <person name="Guo Y."/>
            <person name="Takashima Y."/>
            <person name="Narisawa K."/>
            <person name="Ohta H."/>
            <person name="Nishizawa T."/>
        </authorList>
    </citation>
    <scope>NUCLEOTIDE SEQUENCE</scope>
    <source>
        <strain evidence="3">E1425</strain>
    </source>
</reference>
<feature type="compositionally biased region" description="Polar residues" evidence="1">
    <location>
        <begin position="780"/>
        <end position="790"/>
    </location>
</feature>
<evidence type="ECO:0000313" key="3">
    <source>
        <dbReference type="EMBL" id="GJJ70652.1"/>
    </source>
</evidence>
<comment type="caution">
    <text evidence="3">The sequence shown here is derived from an EMBL/GenBank/DDBJ whole genome shotgun (WGS) entry which is preliminary data.</text>
</comment>
<feature type="compositionally biased region" description="Low complexity" evidence="1">
    <location>
        <begin position="1004"/>
        <end position="1023"/>
    </location>
</feature>
<dbReference type="Proteomes" id="UP000827284">
    <property type="component" value="Unassembled WGS sequence"/>
</dbReference>
<accession>A0A9P3H6I9</accession>
<feature type="region of interest" description="Disordered" evidence="1">
    <location>
        <begin position="1"/>
        <end position="155"/>
    </location>
</feature>
<gene>
    <name evidence="3" type="ORF">EMPS_03002</name>
</gene>
<feature type="compositionally biased region" description="Low complexity" evidence="1">
    <location>
        <begin position="857"/>
        <end position="869"/>
    </location>
</feature>
<evidence type="ECO:0000259" key="2">
    <source>
        <dbReference type="Pfam" id="PF09949"/>
    </source>
</evidence>
<feature type="compositionally biased region" description="Polar residues" evidence="1">
    <location>
        <begin position="70"/>
        <end position="81"/>
    </location>
</feature>
<protein>
    <recommendedName>
        <fullName evidence="2">Phosphatidate phosphatase APP1 catalytic domain-containing protein</fullName>
    </recommendedName>
</protein>
<dbReference type="GO" id="GO:0030479">
    <property type="term" value="C:actin cortical patch"/>
    <property type="evidence" value="ECO:0007669"/>
    <property type="project" value="TreeGrafter"/>
</dbReference>
<organism evidence="3 4">
    <name type="scientific">Entomortierella parvispora</name>
    <dbReference type="NCBI Taxonomy" id="205924"/>
    <lineage>
        <taxon>Eukaryota</taxon>
        <taxon>Fungi</taxon>
        <taxon>Fungi incertae sedis</taxon>
        <taxon>Mucoromycota</taxon>
        <taxon>Mortierellomycotina</taxon>
        <taxon>Mortierellomycetes</taxon>
        <taxon>Mortierellales</taxon>
        <taxon>Mortierellaceae</taxon>
        <taxon>Entomortierella</taxon>
    </lineage>
</organism>
<dbReference type="EMBL" id="BQFW01000004">
    <property type="protein sequence ID" value="GJJ70652.1"/>
    <property type="molecule type" value="Genomic_DNA"/>
</dbReference>
<keyword evidence="4" id="KW-1185">Reference proteome</keyword>
<evidence type="ECO:0000313" key="4">
    <source>
        <dbReference type="Proteomes" id="UP000827284"/>
    </source>
</evidence>
<dbReference type="AlphaFoldDB" id="A0A9P3H6I9"/>
<proteinExistence type="predicted"/>
<feature type="compositionally biased region" description="Polar residues" evidence="1">
    <location>
        <begin position="944"/>
        <end position="955"/>
    </location>
</feature>
<feature type="compositionally biased region" description="Polar residues" evidence="1">
    <location>
        <begin position="481"/>
        <end position="491"/>
    </location>
</feature>
<feature type="region of interest" description="Disordered" evidence="1">
    <location>
        <begin position="767"/>
        <end position="794"/>
    </location>
</feature>
<feature type="compositionally biased region" description="Low complexity" evidence="1">
    <location>
        <begin position="1192"/>
        <end position="1206"/>
    </location>
</feature>
<feature type="compositionally biased region" description="Low complexity" evidence="1">
    <location>
        <begin position="1052"/>
        <end position="1062"/>
    </location>
</feature>
<feature type="region of interest" description="Disordered" evidence="1">
    <location>
        <begin position="1042"/>
        <end position="1062"/>
    </location>
</feature>
<dbReference type="InterPro" id="IPR052935">
    <property type="entry name" value="Mg2+_PAP"/>
</dbReference>
<feature type="region of interest" description="Disordered" evidence="1">
    <location>
        <begin position="433"/>
        <end position="515"/>
    </location>
</feature>
<evidence type="ECO:0000256" key="1">
    <source>
        <dbReference type="SAM" id="MobiDB-lite"/>
    </source>
</evidence>
<feature type="region of interest" description="Disordered" evidence="1">
    <location>
        <begin position="1004"/>
        <end position="1027"/>
    </location>
</feature>
<feature type="compositionally biased region" description="Basic and acidic residues" evidence="1">
    <location>
        <begin position="496"/>
        <end position="507"/>
    </location>
</feature>
<name>A0A9P3H6I9_9FUNG</name>
<feature type="domain" description="Phosphatidate phosphatase APP1 catalytic" evidence="2">
    <location>
        <begin position="598"/>
        <end position="747"/>
    </location>
</feature>
<feature type="compositionally biased region" description="Low complexity" evidence="1">
    <location>
        <begin position="901"/>
        <end position="943"/>
    </location>
</feature>
<feature type="compositionally biased region" description="Low complexity" evidence="1">
    <location>
        <begin position="86"/>
        <end position="103"/>
    </location>
</feature>
<dbReference type="PANTHER" id="PTHR28208">
    <property type="entry name" value="PHOSPHATIDATE PHOSPHATASE APP1"/>
    <property type="match status" value="1"/>
</dbReference>
<dbReference type="PANTHER" id="PTHR28208:SF3">
    <property type="entry name" value="PHOSPHATIDATE PHOSPHATASE APP1"/>
    <property type="match status" value="1"/>
</dbReference>
<dbReference type="InterPro" id="IPR019236">
    <property type="entry name" value="APP1_cat"/>
</dbReference>
<reference evidence="3" key="1">
    <citation type="submission" date="2021-11" db="EMBL/GenBank/DDBJ databases">
        <authorList>
            <person name="Herlambang A."/>
            <person name="Guo Y."/>
            <person name="Takashima Y."/>
            <person name="Nishizawa T."/>
        </authorList>
    </citation>
    <scope>NUCLEOTIDE SEQUENCE</scope>
    <source>
        <strain evidence="3">E1425</strain>
    </source>
</reference>
<dbReference type="GO" id="GO:0008195">
    <property type="term" value="F:phosphatidate phosphatase activity"/>
    <property type="evidence" value="ECO:0007669"/>
    <property type="project" value="InterPro"/>
</dbReference>
<dbReference type="Pfam" id="PF09949">
    <property type="entry name" value="APP1_cat"/>
    <property type="match status" value="1"/>
</dbReference>
<feature type="region of interest" description="Disordered" evidence="1">
    <location>
        <begin position="1165"/>
        <end position="1206"/>
    </location>
</feature>
<feature type="compositionally biased region" description="Basic and acidic residues" evidence="1">
    <location>
        <begin position="132"/>
        <end position="143"/>
    </location>
</feature>